<evidence type="ECO:0000256" key="1">
    <source>
        <dbReference type="SAM" id="Phobius"/>
    </source>
</evidence>
<evidence type="ECO:0000313" key="2">
    <source>
        <dbReference type="EMBL" id="GEA51422.1"/>
    </source>
</evidence>
<dbReference type="Proteomes" id="UP000318717">
    <property type="component" value="Unassembled WGS sequence"/>
</dbReference>
<dbReference type="EMBL" id="BJLF01000010">
    <property type="protein sequence ID" value="GEA51422.1"/>
    <property type="molecule type" value="Genomic_DNA"/>
</dbReference>
<gene>
    <name evidence="2" type="ORF">VIN01S_22260</name>
</gene>
<reference evidence="2 3" key="1">
    <citation type="submission" date="2019-06" db="EMBL/GenBank/DDBJ databases">
        <title>Whole genome shotgun sequence of Vibrio inusitatus NBRC 102082.</title>
        <authorList>
            <person name="Hosoyama A."/>
            <person name="Uohara A."/>
            <person name="Ohji S."/>
            <person name="Ichikawa N."/>
        </authorList>
    </citation>
    <scope>NUCLEOTIDE SEQUENCE [LARGE SCALE GENOMIC DNA]</scope>
    <source>
        <strain evidence="2 3">NBRC 102082</strain>
    </source>
</reference>
<dbReference type="SUPFAM" id="SSF103088">
    <property type="entry name" value="OmpA-like"/>
    <property type="match status" value="1"/>
</dbReference>
<dbReference type="RefSeq" id="WP_141345769.1">
    <property type="nucleotide sequence ID" value="NZ_BJLF01000010.1"/>
</dbReference>
<dbReference type="InterPro" id="IPR036737">
    <property type="entry name" value="OmpA-like_sf"/>
</dbReference>
<proteinExistence type="predicted"/>
<sequence>MENLTDYSEEQIDETGTWLSISDLMAGLLMVFALLLIATLAQLYKYQEQSESNRVVIIEEIQKGLEKAGIESEVDLETGSLALTEGLNFSSNSSTLDSSAREFLNKLIPIYSQAIFLNDETSEEVLHLVIEGHAAQGEGRGRAMSLSLNRAEAVTSHIEQMIFAYKGRFLEKILPAARGNLDADSSLPVAQNRKVVFRFEFKSHDLTELVGN</sequence>
<comment type="caution">
    <text evidence="2">The sequence shown here is derived from an EMBL/GenBank/DDBJ whole genome shotgun (WGS) entry which is preliminary data.</text>
</comment>
<feature type="transmembrane region" description="Helical" evidence="1">
    <location>
        <begin position="24"/>
        <end position="44"/>
    </location>
</feature>
<name>A0A4Y3HXJ4_9VIBR</name>
<dbReference type="AlphaFoldDB" id="A0A4Y3HXJ4"/>
<keyword evidence="1" id="KW-0812">Transmembrane</keyword>
<keyword evidence="1" id="KW-0472">Membrane</keyword>
<dbReference type="OrthoDB" id="9793443at2"/>
<keyword evidence="1" id="KW-1133">Transmembrane helix</keyword>
<protein>
    <submittedName>
        <fullName evidence="2">Uncharacterized protein</fullName>
    </submittedName>
</protein>
<organism evidence="2 3">
    <name type="scientific">Vibrio inusitatus NBRC 102082</name>
    <dbReference type="NCBI Taxonomy" id="1219070"/>
    <lineage>
        <taxon>Bacteria</taxon>
        <taxon>Pseudomonadati</taxon>
        <taxon>Pseudomonadota</taxon>
        <taxon>Gammaproteobacteria</taxon>
        <taxon>Vibrionales</taxon>
        <taxon>Vibrionaceae</taxon>
        <taxon>Vibrio</taxon>
    </lineage>
</organism>
<keyword evidence="3" id="KW-1185">Reference proteome</keyword>
<evidence type="ECO:0000313" key="3">
    <source>
        <dbReference type="Proteomes" id="UP000318717"/>
    </source>
</evidence>
<dbReference type="Gene3D" id="3.30.1330.60">
    <property type="entry name" value="OmpA-like domain"/>
    <property type="match status" value="1"/>
</dbReference>
<accession>A0A4Y3HXJ4</accession>